<organism evidence="1 2">
    <name type="scientific">Periplaneta americana</name>
    <name type="common">American cockroach</name>
    <name type="synonym">Blatta americana</name>
    <dbReference type="NCBI Taxonomy" id="6978"/>
    <lineage>
        <taxon>Eukaryota</taxon>
        <taxon>Metazoa</taxon>
        <taxon>Ecdysozoa</taxon>
        <taxon>Arthropoda</taxon>
        <taxon>Hexapoda</taxon>
        <taxon>Insecta</taxon>
        <taxon>Pterygota</taxon>
        <taxon>Neoptera</taxon>
        <taxon>Polyneoptera</taxon>
        <taxon>Dictyoptera</taxon>
        <taxon>Blattodea</taxon>
        <taxon>Blattoidea</taxon>
        <taxon>Blattidae</taxon>
        <taxon>Blattinae</taxon>
        <taxon>Periplaneta</taxon>
    </lineage>
</organism>
<evidence type="ECO:0000313" key="1">
    <source>
        <dbReference type="EMBL" id="KAJ4433842.1"/>
    </source>
</evidence>
<evidence type="ECO:0000313" key="2">
    <source>
        <dbReference type="Proteomes" id="UP001148838"/>
    </source>
</evidence>
<sequence>MTPLCALLKSGSDVLVQTFTVLVYRPSFIGYILEKKWEYKGTVHQLFIDLKKAYDSVKREVLYNILIEFGIPKKLVRLIKMCLSETYSRVRIVFIVEPKNALIIMFLHEFRVDLESLKVGRKVRPHLWSNGQRVWLRNQVARVRIPVGESYLVEIFFRGFPSTQYEQMLGNFRCWILDSFHRHYHLHFIQTLNNLDVDTAS</sequence>
<proteinExistence type="predicted"/>
<reference evidence="1 2" key="1">
    <citation type="journal article" date="2022" name="Allergy">
        <title>Genome assembly and annotation of Periplaneta americana reveal a comprehensive cockroach allergen profile.</title>
        <authorList>
            <person name="Wang L."/>
            <person name="Xiong Q."/>
            <person name="Saelim N."/>
            <person name="Wang L."/>
            <person name="Nong W."/>
            <person name="Wan A.T."/>
            <person name="Shi M."/>
            <person name="Liu X."/>
            <person name="Cao Q."/>
            <person name="Hui J.H.L."/>
            <person name="Sookrung N."/>
            <person name="Leung T.F."/>
            <person name="Tungtrongchitr A."/>
            <person name="Tsui S.K.W."/>
        </authorList>
    </citation>
    <scope>NUCLEOTIDE SEQUENCE [LARGE SCALE GENOMIC DNA]</scope>
    <source>
        <strain evidence="1">PWHHKU_190912</strain>
    </source>
</reference>
<protein>
    <recommendedName>
        <fullName evidence="3">Reverse transcriptase domain-containing protein</fullName>
    </recommendedName>
</protein>
<dbReference type="Proteomes" id="UP001148838">
    <property type="component" value="Unassembled WGS sequence"/>
</dbReference>
<keyword evidence="2" id="KW-1185">Reference proteome</keyword>
<dbReference type="EMBL" id="JAJSOF020000027">
    <property type="protein sequence ID" value="KAJ4433842.1"/>
    <property type="molecule type" value="Genomic_DNA"/>
</dbReference>
<comment type="caution">
    <text evidence="1">The sequence shown here is derived from an EMBL/GenBank/DDBJ whole genome shotgun (WGS) entry which is preliminary data.</text>
</comment>
<gene>
    <name evidence="1" type="ORF">ANN_16154</name>
</gene>
<name>A0ABQ8SIB4_PERAM</name>
<evidence type="ECO:0008006" key="3">
    <source>
        <dbReference type="Google" id="ProtNLM"/>
    </source>
</evidence>
<accession>A0ABQ8SIB4</accession>